<dbReference type="AlphaFoldDB" id="A0A8T8WXE0"/>
<protein>
    <submittedName>
        <fullName evidence="2">Uncharacterized protein</fullName>
    </submittedName>
</protein>
<feature type="transmembrane region" description="Helical" evidence="1">
    <location>
        <begin position="37"/>
        <end position="56"/>
    </location>
</feature>
<organism evidence="2 3">
    <name type="scientific">Aspergillus japonicus CBS 114.51</name>
    <dbReference type="NCBI Taxonomy" id="1448312"/>
    <lineage>
        <taxon>Eukaryota</taxon>
        <taxon>Fungi</taxon>
        <taxon>Dikarya</taxon>
        <taxon>Ascomycota</taxon>
        <taxon>Pezizomycotina</taxon>
        <taxon>Eurotiomycetes</taxon>
        <taxon>Eurotiomycetidae</taxon>
        <taxon>Eurotiales</taxon>
        <taxon>Aspergillaceae</taxon>
        <taxon>Aspergillus</taxon>
        <taxon>Aspergillus subgen. Circumdati</taxon>
    </lineage>
</organism>
<reference evidence="2 3" key="1">
    <citation type="submission" date="2018-02" db="EMBL/GenBank/DDBJ databases">
        <title>The genomes of Aspergillus section Nigri reveals drivers in fungal speciation.</title>
        <authorList>
            <consortium name="DOE Joint Genome Institute"/>
            <person name="Vesth T.C."/>
            <person name="Nybo J."/>
            <person name="Theobald S."/>
            <person name="Brandl J."/>
            <person name="Frisvad J.C."/>
            <person name="Nielsen K.F."/>
            <person name="Lyhne E.K."/>
            <person name="Kogle M.E."/>
            <person name="Kuo A."/>
            <person name="Riley R."/>
            <person name="Clum A."/>
            <person name="Nolan M."/>
            <person name="Lipzen A."/>
            <person name="Salamov A."/>
            <person name="Henrissat B."/>
            <person name="Wiebenga A."/>
            <person name="De vries R.P."/>
            <person name="Grigoriev I.V."/>
            <person name="Mortensen U.H."/>
            <person name="Andersen M.R."/>
            <person name="Baker S.E."/>
        </authorList>
    </citation>
    <scope>NUCLEOTIDE SEQUENCE [LARGE SCALE GENOMIC DNA]</scope>
    <source>
        <strain evidence="2 3">CBS 114.51</strain>
    </source>
</reference>
<proteinExistence type="predicted"/>
<keyword evidence="3" id="KW-1185">Reference proteome</keyword>
<sequence length="80" mass="9669">VFLVYQSSRNFDIYINYYTLNKITIKNYNLILLINKIFNWFLKAVVFTKLNIIYIFNSFILKRAKSSLLYLLYIIDSLNI</sequence>
<evidence type="ECO:0000256" key="1">
    <source>
        <dbReference type="SAM" id="Phobius"/>
    </source>
</evidence>
<dbReference type="EMBL" id="KZ824809">
    <property type="protein sequence ID" value="RAH79949.1"/>
    <property type="molecule type" value="Genomic_DNA"/>
</dbReference>
<dbReference type="Proteomes" id="UP000249497">
    <property type="component" value="Unassembled WGS sequence"/>
</dbReference>
<gene>
    <name evidence="2" type="ORF">BO86DRAFT_317461</name>
</gene>
<keyword evidence="1" id="KW-0472">Membrane</keyword>
<keyword evidence="1" id="KW-0812">Transmembrane</keyword>
<dbReference type="RefSeq" id="XP_025525843.1">
    <property type="nucleotide sequence ID" value="XM_025668169.1"/>
</dbReference>
<evidence type="ECO:0000313" key="2">
    <source>
        <dbReference type="EMBL" id="RAH79949.1"/>
    </source>
</evidence>
<evidence type="ECO:0000313" key="3">
    <source>
        <dbReference type="Proteomes" id="UP000249497"/>
    </source>
</evidence>
<name>A0A8T8WXE0_ASPJA</name>
<accession>A0A8T8WXE0</accession>
<dbReference type="GeneID" id="37171861"/>
<feature type="non-terminal residue" evidence="2">
    <location>
        <position position="1"/>
    </location>
</feature>
<keyword evidence="1" id="KW-1133">Transmembrane helix</keyword>